<evidence type="ECO:0000256" key="2">
    <source>
        <dbReference type="ARBA" id="ARBA00022527"/>
    </source>
</evidence>
<dbReference type="InterPro" id="IPR008271">
    <property type="entry name" value="Ser/Thr_kinase_AS"/>
</dbReference>
<evidence type="ECO:0000256" key="3">
    <source>
        <dbReference type="ARBA" id="ARBA00022679"/>
    </source>
</evidence>
<dbReference type="Pfam" id="PF00069">
    <property type="entry name" value="Pkinase"/>
    <property type="match status" value="1"/>
</dbReference>
<keyword evidence="2" id="KW-0723">Serine/threonine-protein kinase</keyword>
<keyword evidence="4" id="KW-0547">Nucleotide-binding</keyword>
<dbReference type="AlphaFoldDB" id="A0A0D8B9V5"/>
<evidence type="ECO:0000313" key="11">
    <source>
        <dbReference type="Proteomes" id="UP000032545"/>
    </source>
</evidence>
<dbReference type="CDD" id="cd14014">
    <property type="entry name" value="STKc_PknB_like"/>
    <property type="match status" value="1"/>
</dbReference>
<proteinExistence type="predicted"/>
<keyword evidence="5 10" id="KW-0418">Kinase</keyword>
<dbReference type="PROSITE" id="PS50011">
    <property type="entry name" value="PROTEIN_KINASE_DOM"/>
    <property type="match status" value="1"/>
</dbReference>
<dbReference type="SMART" id="SM00220">
    <property type="entry name" value="S_TKc"/>
    <property type="match status" value="1"/>
</dbReference>
<accession>A0A0D8B9V5</accession>
<keyword evidence="8" id="KW-1133">Transmembrane helix</keyword>
<evidence type="ECO:0000256" key="7">
    <source>
        <dbReference type="SAM" id="MobiDB-lite"/>
    </source>
</evidence>
<dbReference type="PROSITE" id="PS00108">
    <property type="entry name" value="PROTEIN_KINASE_ST"/>
    <property type="match status" value="1"/>
</dbReference>
<evidence type="ECO:0000256" key="1">
    <source>
        <dbReference type="ARBA" id="ARBA00012513"/>
    </source>
</evidence>
<dbReference type="PANTHER" id="PTHR43289">
    <property type="entry name" value="MITOGEN-ACTIVATED PROTEIN KINASE KINASE KINASE 20-RELATED"/>
    <property type="match status" value="1"/>
</dbReference>
<keyword evidence="8" id="KW-0472">Membrane</keyword>
<dbReference type="InterPro" id="IPR000719">
    <property type="entry name" value="Prot_kinase_dom"/>
</dbReference>
<dbReference type="PATRIC" id="fig|1502723.3.peg.4827"/>
<feature type="compositionally biased region" description="Basic and acidic residues" evidence="7">
    <location>
        <begin position="312"/>
        <end position="331"/>
    </location>
</feature>
<feature type="transmembrane region" description="Helical" evidence="8">
    <location>
        <begin position="413"/>
        <end position="436"/>
    </location>
</feature>
<dbReference type="EMBL" id="JYFN01000049">
    <property type="protein sequence ID" value="KJE20885.1"/>
    <property type="molecule type" value="Genomic_DNA"/>
</dbReference>
<dbReference type="GO" id="GO:0004674">
    <property type="term" value="F:protein serine/threonine kinase activity"/>
    <property type="evidence" value="ECO:0007669"/>
    <property type="project" value="UniProtKB-KW"/>
</dbReference>
<comment type="caution">
    <text evidence="10">The sequence shown here is derived from an EMBL/GenBank/DDBJ whole genome shotgun (WGS) entry which is preliminary data.</text>
</comment>
<reference evidence="10 11" key="2">
    <citation type="journal article" date="2016" name="Genome Announc.">
        <title>Permanent Draft Genome Sequences for Two Variants of Frankia sp. Strain CpI1, the First Frankia Strain Isolated from Root Nodules of Comptonia peregrina.</title>
        <authorList>
            <person name="Oshone R."/>
            <person name="Hurst S.G.IV."/>
            <person name="Abebe-Akele F."/>
            <person name="Simpson S."/>
            <person name="Morris K."/>
            <person name="Thomas W.K."/>
            <person name="Tisa L.S."/>
        </authorList>
    </citation>
    <scope>NUCLEOTIDE SEQUENCE [LARGE SCALE GENOMIC DNA]</scope>
    <source>
        <strain evidence="11">CpI1-S</strain>
    </source>
</reference>
<dbReference type="Gene3D" id="1.10.510.10">
    <property type="entry name" value="Transferase(Phosphotransferase) domain 1"/>
    <property type="match status" value="1"/>
</dbReference>
<evidence type="ECO:0000259" key="9">
    <source>
        <dbReference type="PROSITE" id="PS50011"/>
    </source>
</evidence>
<organism evidence="10 11">
    <name type="scientific">Frankia torreyi</name>
    <dbReference type="NCBI Taxonomy" id="1856"/>
    <lineage>
        <taxon>Bacteria</taxon>
        <taxon>Bacillati</taxon>
        <taxon>Actinomycetota</taxon>
        <taxon>Actinomycetes</taxon>
        <taxon>Frankiales</taxon>
        <taxon>Frankiaceae</taxon>
        <taxon>Frankia</taxon>
    </lineage>
</organism>
<feature type="region of interest" description="Disordered" evidence="7">
    <location>
        <begin position="287"/>
        <end position="377"/>
    </location>
</feature>
<keyword evidence="11" id="KW-1185">Reference proteome</keyword>
<dbReference type="RefSeq" id="WP_052681372.1">
    <property type="nucleotide sequence ID" value="NZ_JYFN01000049.1"/>
</dbReference>
<name>A0A0D8B9V5_9ACTN</name>
<protein>
    <recommendedName>
        <fullName evidence="1">non-specific serine/threonine protein kinase</fullName>
        <ecNumber evidence="1">2.7.11.1</ecNumber>
    </recommendedName>
</protein>
<feature type="compositionally biased region" description="Low complexity" evidence="7">
    <location>
        <begin position="356"/>
        <end position="376"/>
    </location>
</feature>
<evidence type="ECO:0000256" key="5">
    <source>
        <dbReference type="ARBA" id="ARBA00022777"/>
    </source>
</evidence>
<dbReference type="Proteomes" id="UP000032545">
    <property type="component" value="Unassembled WGS sequence"/>
</dbReference>
<keyword evidence="3" id="KW-0808">Transferase</keyword>
<sequence>MNEHEGEHEGPIIAGYRSLRPIAQGGFSIVYTAYQDKLDRTVAVKVINADLLDAAAARRFARECRATGRLTGHPNIITVFEVGSTRDRRPFIAMQYLPAGSMTDRLRREGPLGTAETLRVAAQIADALHAAHSLQILHRDVKPGNIMLSDRGDPVLSDFGIATLGLGTDRSGTDGAFTVAYSAPEVLQGSPASVASDLYGLGATIYTLLSGTPPFGWLPGDSTPAMILRILHDEIRPLRRADVPDEVERALHALMSRDPSRRPGSAAEAAAELRRLNAVLGFTVRHTPLRPVGEPTPPPVSTGIGPGPGGHDAAEAARAAHTDAAHTDTARADTAPPSPGDAPTAVQPGPAPAPPADRAFPAAPATGTTAPAQPRAVDPVTPQVAAGGLDAAGGGQGEDLLVAGRRSIRRVPFLLMIVTVAALGVLLVVLVAAVIASRNDQPTAGVATTATSTVPPSTVAAARPHRLQVADHGTVAVLTWQNGSPSTSLVLQRRGSEDESRLTTLSAGQTVYSDQIEPTRPYCYQIGQVLGVYQAQDAAPRTTVAWSGYTCIRNATPPAS</sequence>
<evidence type="ECO:0000256" key="6">
    <source>
        <dbReference type="ARBA" id="ARBA00022840"/>
    </source>
</evidence>
<dbReference type="InterPro" id="IPR011009">
    <property type="entry name" value="Kinase-like_dom_sf"/>
</dbReference>
<evidence type="ECO:0000256" key="4">
    <source>
        <dbReference type="ARBA" id="ARBA00022741"/>
    </source>
</evidence>
<dbReference type="Gene3D" id="3.30.200.20">
    <property type="entry name" value="Phosphorylase Kinase, domain 1"/>
    <property type="match status" value="1"/>
</dbReference>
<evidence type="ECO:0000313" key="10">
    <source>
        <dbReference type="EMBL" id="KJE20885.1"/>
    </source>
</evidence>
<feature type="domain" description="Protein kinase" evidence="9">
    <location>
        <begin position="16"/>
        <end position="280"/>
    </location>
</feature>
<evidence type="ECO:0000256" key="8">
    <source>
        <dbReference type="SAM" id="Phobius"/>
    </source>
</evidence>
<reference evidence="11" key="1">
    <citation type="submission" date="2015-02" db="EMBL/GenBank/DDBJ databases">
        <title>Draft Genome of Frankia sp. CpI1-S.</title>
        <authorList>
            <person name="Oshone R.T."/>
            <person name="Ngom M."/>
            <person name="Ghodhbane-Gtari F."/>
            <person name="Gtari M."/>
            <person name="Morris K."/>
            <person name="Thomas K."/>
            <person name="Sen A."/>
            <person name="Tisa L.S."/>
        </authorList>
    </citation>
    <scope>NUCLEOTIDE SEQUENCE [LARGE SCALE GENOMIC DNA]</scope>
    <source>
        <strain evidence="11">CpI1-S</strain>
    </source>
</reference>
<keyword evidence="8" id="KW-0812">Transmembrane</keyword>
<dbReference type="GO" id="GO:0005524">
    <property type="term" value="F:ATP binding"/>
    <property type="evidence" value="ECO:0007669"/>
    <property type="project" value="UniProtKB-KW"/>
</dbReference>
<dbReference type="SUPFAM" id="SSF56112">
    <property type="entry name" value="Protein kinase-like (PK-like)"/>
    <property type="match status" value="1"/>
</dbReference>
<gene>
    <name evidence="10" type="ORF">FF36_04849</name>
</gene>
<keyword evidence="6" id="KW-0067">ATP-binding</keyword>
<dbReference type="EC" id="2.7.11.1" evidence="1"/>
<dbReference type="PANTHER" id="PTHR43289:SF6">
    <property type="entry name" value="SERINE_THREONINE-PROTEIN KINASE NEKL-3"/>
    <property type="match status" value="1"/>
</dbReference>